<dbReference type="InterPro" id="IPR045247">
    <property type="entry name" value="Oye-like"/>
</dbReference>
<evidence type="ECO:0000313" key="3">
    <source>
        <dbReference type="Proteomes" id="UP001620405"/>
    </source>
</evidence>
<reference evidence="2 3" key="1">
    <citation type="submission" date="2020-10" db="EMBL/GenBank/DDBJ databases">
        <title>Phylogeny of dyella-like bacteria.</title>
        <authorList>
            <person name="Fu J."/>
        </authorList>
    </citation>
    <scope>NUCLEOTIDE SEQUENCE [LARGE SCALE GENOMIC DNA]</scope>
    <source>
        <strain evidence="2 3">DHOB07</strain>
    </source>
</reference>
<dbReference type="Pfam" id="PF00724">
    <property type="entry name" value="Oxidored_FMN"/>
    <property type="match status" value="1"/>
</dbReference>
<comment type="caution">
    <text evidence="2">The sequence shown here is derived from an EMBL/GenBank/DDBJ whole genome shotgun (WGS) entry which is preliminary data.</text>
</comment>
<dbReference type="PANTHER" id="PTHR22893:SF91">
    <property type="entry name" value="NADPH DEHYDROGENASE 2-RELATED"/>
    <property type="match status" value="1"/>
</dbReference>
<sequence length="367" mass="39887">MQYGATLSHQEFNVNTLFSTLQIGRHTLRNRLVMAPMTRSRADDTTGVPSELAIAYYSQRANAGLIITEGTYPSPTGKGYVRTPGIHSAAQIEAWKSITSAVHAEGGRIFLQLMHTGRISHPSMQPNGATPVAPSAIQPAGKVFTATGPQDFVMPRALRTDEVSGVVNEYRLATRNALEAGFDGVELHAASGYLPEQFLSSSTNQRTDRYGGSLANRARFILEVLAAMTEEAGSDRVGIKMSPEMGFNDISDAHPQETYRYLVEQLAPLKLAYLHVARNKSEFDYRALLRPLFKGTYLHGGGLTKETASTLIAQGDADAAVFGSQYLANPDLVQRFHADASLNTPDRDTFYSPGPRGYIDYPALAAA</sequence>
<evidence type="ECO:0000313" key="2">
    <source>
        <dbReference type="EMBL" id="MFK2874033.1"/>
    </source>
</evidence>
<dbReference type="InterPro" id="IPR013785">
    <property type="entry name" value="Aldolase_TIM"/>
</dbReference>
<dbReference type="Gene3D" id="3.20.20.70">
    <property type="entry name" value="Aldolase class I"/>
    <property type="match status" value="1"/>
</dbReference>
<dbReference type="EMBL" id="JADIKG010000012">
    <property type="protein sequence ID" value="MFK2874033.1"/>
    <property type="molecule type" value="Genomic_DNA"/>
</dbReference>
<feature type="domain" description="NADH:flavin oxidoreductase/NADH oxidase N-terminal" evidence="1">
    <location>
        <begin position="17"/>
        <end position="339"/>
    </location>
</feature>
<name>A0ABW8IVN1_9GAMM</name>
<dbReference type="CDD" id="cd02933">
    <property type="entry name" value="OYE_like_FMN"/>
    <property type="match status" value="1"/>
</dbReference>
<proteinExistence type="predicted"/>
<dbReference type="PANTHER" id="PTHR22893">
    <property type="entry name" value="NADH OXIDOREDUCTASE-RELATED"/>
    <property type="match status" value="1"/>
</dbReference>
<organism evidence="2 3">
    <name type="scientific">Dyella lipolytica</name>
    <dbReference type="NCBI Taxonomy" id="1867835"/>
    <lineage>
        <taxon>Bacteria</taxon>
        <taxon>Pseudomonadati</taxon>
        <taxon>Pseudomonadota</taxon>
        <taxon>Gammaproteobacteria</taxon>
        <taxon>Lysobacterales</taxon>
        <taxon>Rhodanobacteraceae</taxon>
        <taxon>Dyella</taxon>
    </lineage>
</organism>
<gene>
    <name evidence="2" type="ORF">ISP13_10865</name>
</gene>
<dbReference type="InterPro" id="IPR001155">
    <property type="entry name" value="OxRdtase_FMN_N"/>
</dbReference>
<dbReference type="Proteomes" id="UP001620405">
    <property type="component" value="Unassembled WGS sequence"/>
</dbReference>
<accession>A0ABW8IVN1</accession>
<dbReference type="SUPFAM" id="SSF51395">
    <property type="entry name" value="FMN-linked oxidoreductases"/>
    <property type="match status" value="1"/>
</dbReference>
<dbReference type="RefSeq" id="WP_284401146.1">
    <property type="nucleotide sequence ID" value="NZ_JADIKG010000012.1"/>
</dbReference>
<keyword evidence="3" id="KW-1185">Reference proteome</keyword>
<protein>
    <submittedName>
        <fullName evidence="2">Alkene reductase</fullName>
    </submittedName>
</protein>
<evidence type="ECO:0000259" key="1">
    <source>
        <dbReference type="Pfam" id="PF00724"/>
    </source>
</evidence>